<keyword evidence="2" id="KW-1185">Reference proteome</keyword>
<protein>
    <submittedName>
        <fullName evidence="1">Uncharacterized protein</fullName>
    </submittedName>
</protein>
<dbReference type="EMBL" id="JBHTCR010000004">
    <property type="protein sequence ID" value="MFC7347267.1"/>
    <property type="molecule type" value="Genomic_DNA"/>
</dbReference>
<sequence>MNALDQFFASVTNEFGEKINFSNIENEGFTGVVCFEDRSADICIDIDSYKEFDNDLSENENMMLKAFVTFTQSEMKNCNFFREDIKKTQWTLF</sequence>
<evidence type="ECO:0000313" key="1">
    <source>
        <dbReference type="EMBL" id="MFC7347267.1"/>
    </source>
</evidence>
<organism evidence="1 2">
    <name type="scientific">Chryseobacterium zhengzhouense</name>
    <dbReference type="NCBI Taxonomy" id="1636086"/>
    <lineage>
        <taxon>Bacteria</taxon>
        <taxon>Pseudomonadati</taxon>
        <taxon>Bacteroidota</taxon>
        <taxon>Flavobacteriia</taxon>
        <taxon>Flavobacteriales</taxon>
        <taxon>Weeksellaceae</taxon>
        <taxon>Chryseobacterium group</taxon>
        <taxon>Chryseobacterium</taxon>
    </lineage>
</organism>
<dbReference type="Proteomes" id="UP001596550">
    <property type="component" value="Unassembled WGS sequence"/>
</dbReference>
<accession>A0ABW2M1K7</accession>
<dbReference type="RefSeq" id="WP_378178470.1">
    <property type="nucleotide sequence ID" value="NZ_JBHTCR010000004.1"/>
</dbReference>
<proteinExistence type="predicted"/>
<comment type="caution">
    <text evidence="1">The sequence shown here is derived from an EMBL/GenBank/DDBJ whole genome shotgun (WGS) entry which is preliminary data.</text>
</comment>
<name>A0ABW2M1K7_9FLAO</name>
<reference evidence="2" key="1">
    <citation type="journal article" date="2019" name="Int. J. Syst. Evol. Microbiol.">
        <title>The Global Catalogue of Microorganisms (GCM) 10K type strain sequencing project: providing services to taxonomists for standard genome sequencing and annotation.</title>
        <authorList>
            <consortium name="The Broad Institute Genomics Platform"/>
            <consortium name="The Broad Institute Genome Sequencing Center for Infectious Disease"/>
            <person name="Wu L."/>
            <person name="Ma J."/>
        </authorList>
    </citation>
    <scope>NUCLEOTIDE SEQUENCE [LARGE SCALE GENOMIC DNA]</scope>
    <source>
        <strain evidence="2">CCUG 54781</strain>
    </source>
</reference>
<gene>
    <name evidence="1" type="ORF">ACFQO9_11115</name>
</gene>
<evidence type="ECO:0000313" key="2">
    <source>
        <dbReference type="Proteomes" id="UP001596550"/>
    </source>
</evidence>